<dbReference type="Proteomes" id="UP000660262">
    <property type="component" value="Unassembled WGS sequence"/>
</dbReference>
<feature type="domain" description="CMP/dCMP-type deaminase" evidence="7">
    <location>
        <begin position="37"/>
        <end position="156"/>
    </location>
</feature>
<evidence type="ECO:0000256" key="3">
    <source>
        <dbReference type="ARBA" id="ARBA00022857"/>
    </source>
</evidence>
<dbReference type="EC" id="1.1.1.193" evidence="2"/>
<dbReference type="SUPFAM" id="SSF53927">
    <property type="entry name" value="Cytidine deaminase-like"/>
    <property type="match status" value="1"/>
</dbReference>
<dbReference type="UniPathway" id="UPA00275">
    <property type="reaction ID" value="UER00402"/>
</dbReference>
<dbReference type="AlphaFoldDB" id="A0A830HA82"/>
<gene>
    <name evidence="8" type="ORF">PPROV_000274800</name>
</gene>
<dbReference type="InterPro" id="IPR011549">
    <property type="entry name" value="RibD_C"/>
</dbReference>
<evidence type="ECO:0000256" key="2">
    <source>
        <dbReference type="ARBA" id="ARBA00013173"/>
    </source>
</evidence>
<dbReference type="PROSITE" id="PS51747">
    <property type="entry name" value="CYT_DCMP_DEAMINASES_2"/>
    <property type="match status" value="1"/>
</dbReference>
<dbReference type="OrthoDB" id="206452at2759"/>
<dbReference type="InterPro" id="IPR002734">
    <property type="entry name" value="RibDG_C"/>
</dbReference>
<dbReference type="SUPFAM" id="SSF53597">
    <property type="entry name" value="Dihydrofolate reductase-like"/>
    <property type="match status" value="1"/>
</dbReference>
<dbReference type="InterPro" id="IPR037238">
    <property type="entry name" value="YbiA-like_sf"/>
</dbReference>
<dbReference type="CDD" id="cd15457">
    <property type="entry name" value="NADAR"/>
    <property type="match status" value="1"/>
</dbReference>
<dbReference type="Pfam" id="PF01872">
    <property type="entry name" value="RibD_C"/>
    <property type="match status" value="1"/>
</dbReference>
<keyword evidence="5" id="KW-0511">Multifunctional enzyme</keyword>
<evidence type="ECO:0000313" key="9">
    <source>
        <dbReference type="Proteomes" id="UP000660262"/>
    </source>
</evidence>
<dbReference type="InterPro" id="IPR050765">
    <property type="entry name" value="Riboflavin_Biosynth_HTPR"/>
</dbReference>
<dbReference type="Gene3D" id="3.40.430.10">
    <property type="entry name" value="Dihydrofolate Reductase, subunit A"/>
    <property type="match status" value="1"/>
</dbReference>
<sequence>MAPRCLNQSSPCGARSSRLHSRRSRTRTLASASPLSAQDLEHLKSASALAVQTLGETQPHPNAACILVNADGSVASSAHLRANGSPSPEVRAVKLAGGRSALEGGTAYLNLEPGQCHGDDAPIQALLAARVSRVVIGIRHPMKHFRGEATEALRRAGVNVDVVDTINTDDADVLAVLDRCRAANAALACRAETGKPLGVLKYAMTLDGKIAASSGHAAWVSCEAARARVYQMRAESDAVVVGGNTIRRDNPRLTTRRESGHRPLRVVLSRSMNLPIHDADYNIWNTSEAPTLVMTQRGAADEGTLDVLRSKYGVEVVEFDILTADVASNYLARRGCLQVLWESGGNLSAPAISEQAVHKVVAFVAPKIVGGPTDATVEQPAAPTPVGDLGNIFMTQAIELKSARYEQVGTDMCVTGYLNRAYDGPDFMETATPSSQTATSSYDGFDGVVSNQPMMCDLPHLDLPRSMVESWGLLPGTQFGDAAAMTALCETDEASNDGGGEKRSAPVHFYKAWMEHGALTNFSPHEICVHDADKVSDMDPSTTWPSVEHFYQASKFDVRQGTPGSEEAEEIRASIGAAPSPEEAARIGRTYERTRPDLVYQDWTTRKVPVMEAAIRAKFTQHNAPRRALLNTGRRRLVEDSVVDSYWGGGRDRGGLNHLGRLLMELREELRMQESVQRADVLRVAASLERDRAPSWEDGRNDL</sequence>
<dbReference type="Gene3D" id="1.10.357.40">
    <property type="entry name" value="YbiA-like"/>
    <property type="match status" value="1"/>
</dbReference>
<comment type="caution">
    <text evidence="8">The sequence shown here is derived from an EMBL/GenBank/DDBJ whole genome shotgun (WGS) entry which is preliminary data.</text>
</comment>
<evidence type="ECO:0000256" key="5">
    <source>
        <dbReference type="ARBA" id="ARBA00023268"/>
    </source>
</evidence>
<dbReference type="InterPro" id="IPR004794">
    <property type="entry name" value="Eubact_RibD"/>
</dbReference>
<dbReference type="Pfam" id="PF08719">
    <property type="entry name" value="NADAR"/>
    <property type="match status" value="1"/>
</dbReference>
<proteinExistence type="predicted"/>
<evidence type="ECO:0000259" key="7">
    <source>
        <dbReference type="PROSITE" id="PS51747"/>
    </source>
</evidence>
<keyword evidence="3" id="KW-0521">NADP</keyword>
<dbReference type="NCBIfam" id="TIGR00227">
    <property type="entry name" value="ribD_Cterm"/>
    <property type="match status" value="1"/>
</dbReference>
<feature type="region of interest" description="Disordered" evidence="6">
    <location>
        <begin position="1"/>
        <end position="35"/>
    </location>
</feature>
<dbReference type="InterPro" id="IPR024072">
    <property type="entry name" value="DHFR-like_dom_sf"/>
</dbReference>
<dbReference type="EMBL" id="BNJQ01000006">
    <property type="protein sequence ID" value="GHP03994.1"/>
    <property type="molecule type" value="Genomic_DNA"/>
</dbReference>
<dbReference type="GO" id="GO:0008703">
    <property type="term" value="F:5-amino-6-(5-phosphoribosylamino)uracil reductase activity"/>
    <property type="evidence" value="ECO:0007669"/>
    <property type="project" value="UniProtKB-EC"/>
</dbReference>
<dbReference type="GO" id="GO:0009231">
    <property type="term" value="P:riboflavin biosynthetic process"/>
    <property type="evidence" value="ECO:0007669"/>
    <property type="project" value="UniProtKB-UniPathway"/>
</dbReference>
<dbReference type="PANTHER" id="PTHR38011:SF7">
    <property type="entry name" value="2,5-DIAMINO-6-RIBOSYLAMINO-4(3H)-PYRIMIDINONE 5'-PHOSPHATE REDUCTASE"/>
    <property type="match status" value="1"/>
</dbReference>
<feature type="compositionally biased region" description="Basic residues" evidence="6">
    <location>
        <begin position="17"/>
        <end position="26"/>
    </location>
</feature>
<feature type="compositionally biased region" description="Polar residues" evidence="6">
    <location>
        <begin position="1"/>
        <end position="11"/>
    </location>
</feature>
<dbReference type="NCBIfam" id="TIGR00326">
    <property type="entry name" value="eubact_ribD"/>
    <property type="match status" value="1"/>
</dbReference>
<dbReference type="PANTHER" id="PTHR38011">
    <property type="entry name" value="DIHYDROFOLATE REDUCTASE FAMILY PROTEIN (AFU_ORTHOLOGUE AFUA_8G06820)"/>
    <property type="match status" value="1"/>
</dbReference>
<dbReference type="InterPro" id="IPR016193">
    <property type="entry name" value="Cytidine_deaminase-like"/>
</dbReference>
<dbReference type="InterPro" id="IPR012816">
    <property type="entry name" value="NADAR"/>
</dbReference>
<keyword evidence="4" id="KW-0560">Oxidoreductase</keyword>
<evidence type="ECO:0000313" key="8">
    <source>
        <dbReference type="EMBL" id="GHP03994.1"/>
    </source>
</evidence>
<protein>
    <recommendedName>
        <fullName evidence="2">5-amino-6-(5-phosphoribosylamino)uracil reductase</fullName>
        <ecNumber evidence="2">1.1.1.193</ecNumber>
    </recommendedName>
</protein>
<evidence type="ECO:0000256" key="4">
    <source>
        <dbReference type="ARBA" id="ARBA00023002"/>
    </source>
</evidence>
<organism evidence="8 9">
    <name type="scientific">Pycnococcus provasolii</name>
    <dbReference type="NCBI Taxonomy" id="41880"/>
    <lineage>
        <taxon>Eukaryota</taxon>
        <taxon>Viridiplantae</taxon>
        <taxon>Chlorophyta</taxon>
        <taxon>Pseudoscourfieldiophyceae</taxon>
        <taxon>Pseudoscourfieldiales</taxon>
        <taxon>Pycnococcaceae</taxon>
        <taxon>Pycnococcus</taxon>
    </lineage>
</organism>
<dbReference type="InterPro" id="IPR002125">
    <property type="entry name" value="CMP_dCMP_dom"/>
</dbReference>
<name>A0A830HA82_9CHLO</name>
<dbReference type="SUPFAM" id="SSF143990">
    <property type="entry name" value="YbiA-like"/>
    <property type="match status" value="1"/>
</dbReference>
<reference evidence="8" key="1">
    <citation type="submission" date="2020-10" db="EMBL/GenBank/DDBJ databases">
        <title>Unveiling of a novel bifunctional photoreceptor, Dualchrome1, isolated from a cosmopolitan green alga.</title>
        <authorList>
            <person name="Suzuki S."/>
            <person name="Kawachi M."/>
        </authorList>
    </citation>
    <scope>NUCLEOTIDE SEQUENCE</scope>
    <source>
        <strain evidence="8">NIES 2893</strain>
    </source>
</reference>
<dbReference type="NCBIfam" id="TIGR02464">
    <property type="entry name" value="ribofla_fusion"/>
    <property type="match status" value="1"/>
</dbReference>
<keyword evidence="9" id="KW-1185">Reference proteome</keyword>
<evidence type="ECO:0000256" key="6">
    <source>
        <dbReference type="SAM" id="MobiDB-lite"/>
    </source>
</evidence>
<dbReference type="GO" id="GO:0050661">
    <property type="term" value="F:NADP binding"/>
    <property type="evidence" value="ECO:0007669"/>
    <property type="project" value="InterPro"/>
</dbReference>
<accession>A0A830HA82</accession>
<comment type="pathway">
    <text evidence="1">Cofactor biosynthesis; riboflavin biosynthesis; 5-amino-6-(D-ribitylamino)uracil from GTP: step 3/4.</text>
</comment>
<dbReference type="GO" id="GO:0008835">
    <property type="term" value="F:diaminohydroxyphosphoribosylaminopyrimidine deaminase activity"/>
    <property type="evidence" value="ECO:0007669"/>
    <property type="project" value="InterPro"/>
</dbReference>
<dbReference type="Gene3D" id="3.40.140.10">
    <property type="entry name" value="Cytidine Deaminase, domain 2"/>
    <property type="match status" value="1"/>
</dbReference>
<evidence type="ECO:0000256" key="1">
    <source>
        <dbReference type="ARBA" id="ARBA00004910"/>
    </source>
</evidence>